<dbReference type="PANTHER" id="PTHR11669:SF8">
    <property type="entry name" value="DNA POLYMERASE III SUBUNIT DELTA"/>
    <property type="match status" value="1"/>
</dbReference>
<dbReference type="Pfam" id="PF13177">
    <property type="entry name" value="DNA_pol3_delta2"/>
    <property type="match status" value="1"/>
</dbReference>
<dbReference type="InterPro" id="IPR027417">
    <property type="entry name" value="P-loop_NTPase"/>
</dbReference>
<gene>
    <name evidence="1" type="ORF">HMPREF1872_01203</name>
</gene>
<dbReference type="Proteomes" id="UP000070080">
    <property type="component" value="Unassembled WGS sequence"/>
</dbReference>
<dbReference type="EMBL" id="LSCV01000042">
    <property type="protein sequence ID" value="KXB39172.1"/>
    <property type="molecule type" value="Genomic_DNA"/>
</dbReference>
<dbReference type="SUPFAM" id="SSF52540">
    <property type="entry name" value="P-loop containing nucleoside triphosphate hydrolases"/>
    <property type="match status" value="1"/>
</dbReference>
<dbReference type="AlphaFoldDB" id="A0A133Y7G9"/>
<accession>A0A133Y7G9</accession>
<dbReference type="Gene3D" id="3.40.50.300">
    <property type="entry name" value="P-loop containing nucleotide triphosphate hydrolases"/>
    <property type="match status" value="1"/>
</dbReference>
<organism evidence="1 2">
    <name type="scientific">Amygdalobacter nucleatus</name>
    <dbReference type="NCBI Taxonomy" id="3029274"/>
    <lineage>
        <taxon>Bacteria</taxon>
        <taxon>Bacillati</taxon>
        <taxon>Bacillota</taxon>
        <taxon>Clostridia</taxon>
        <taxon>Eubacteriales</taxon>
        <taxon>Oscillospiraceae</taxon>
        <taxon>Amygdalobacter</taxon>
    </lineage>
</organism>
<sequence>MIQADSAELFLGFEELLGRNDLKLALQELVKQELNLTLLFIGEKGLGKYSLARALSEILLCSNQQTDTKTKLPLACHVCDSCRYLRAKTHPDFKELRATEANKQLSMEQIRDFIDTETHMLPVLGHRRVFIIDMDAISKAGQNLLLKTIESGASSNFYILLSSNQNSVLATIRSRSLLYLLPHLTQTDLAELWAKLPADLTQRKSKAEMIEFAGGNAGFLCQLLADSEFLLAYKDLSALFQRLFQLDLAGLLTEAYQELTNYKDKQQLAYLEQIWLFLFYRKCQTDKLYITAFQAWEKCIRRLQANGSFELQIQAFLIAFSKVL</sequence>
<comment type="caution">
    <text evidence="1">The sequence shown here is derived from an EMBL/GenBank/DDBJ whole genome shotgun (WGS) entry which is preliminary data.</text>
</comment>
<dbReference type="PANTHER" id="PTHR11669">
    <property type="entry name" value="REPLICATION FACTOR C / DNA POLYMERASE III GAMMA-TAU SUBUNIT"/>
    <property type="match status" value="1"/>
</dbReference>
<keyword evidence="2" id="KW-1185">Reference proteome</keyword>
<dbReference type="STRING" id="1497955.HMPREF1872_01203"/>
<name>A0A133Y7G9_9FIRM</name>
<evidence type="ECO:0008006" key="3">
    <source>
        <dbReference type="Google" id="ProtNLM"/>
    </source>
</evidence>
<proteinExistence type="predicted"/>
<evidence type="ECO:0000313" key="2">
    <source>
        <dbReference type="Proteomes" id="UP000070080"/>
    </source>
</evidence>
<reference evidence="2" key="1">
    <citation type="submission" date="2016-01" db="EMBL/GenBank/DDBJ databases">
        <authorList>
            <person name="Mitreva M."/>
            <person name="Pepin K.H."/>
            <person name="Mihindukulasuriya K.A."/>
            <person name="Fulton R."/>
            <person name="Fronick C."/>
            <person name="O'Laughlin M."/>
            <person name="Miner T."/>
            <person name="Herter B."/>
            <person name="Rosa B.A."/>
            <person name="Cordes M."/>
            <person name="Tomlinson C."/>
            <person name="Wollam A."/>
            <person name="Palsikar V.B."/>
            <person name="Mardis E.R."/>
            <person name="Wilson R.K."/>
        </authorList>
    </citation>
    <scope>NUCLEOTIDE SEQUENCE [LARGE SCALE GENOMIC DNA]</scope>
    <source>
        <strain evidence="2">KA00274</strain>
    </source>
</reference>
<evidence type="ECO:0000313" key="1">
    <source>
        <dbReference type="EMBL" id="KXB39172.1"/>
    </source>
</evidence>
<protein>
    <recommendedName>
        <fullName evidence="3">DNA polymerase III, delta' subunit</fullName>
    </recommendedName>
</protein>
<dbReference type="InterPro" id="IPR050238">
    <property type="entry name" value="DNA_Rep/Repair_Clamp_Loader"/>
</dbReference>
<dbReference type="GO" id="GO:0006261">
    <property type="term" value="P:DNA-templated DNA replication"/>
    <property type="evidence" value="ECO:0007669"/>
    <property type="project" value="TreeGrafter"/>
</dbReference>